<sequence length="198" mass="21546">MTKLLLASTSPARKKLLTEAGIAFETMPPGVDEEALVEKLAPATAEELTLLLARAKAEAVADKTNLPLILGCDSALEFAGTIYGKPLIEDIAIERWKLMRGKSGTLFSGHYLLDSQGNGVSMCTKTKVFFADLSDQEIERYVSTGEPLSVAGAFTIDSIGGSYVERIEGDYHTVVGLSLVALRRLMSELGHDYQDFWR</sequence>
<reference evidence="3" key="1">
    <citation type="submission" date="2020-05" db="EMBL/GenBank/DDBJ databases">
        <authorList>
            <person name="Chiriac C."/>
            <person name="Salcher M."/>
            <person name="Ghai R."/>
            <person name="Kavagutti S V."/>
        </authorList>
    </citation>
    <scope>NUCLEOTIDE SEQUENCE</scope>
</reference>
<dbReference type="PIRSF" id="PIRSF006305">
    <property type="entry name" value="Maf"/>
    <property type="match status" value="1"/>
</dbReference>
<evidence type="ECO:0000256" key="1">
    <source>
        <dbReference type="ARBA" id="ARBA00001968"/>
    </source>
</evidence>
<dbReference type="GO" id="GO:0047429">
    <property type="term" value="F:nucleoside triphosphate diphosphatase activity"/>
    <property type="evidence" value="ECO:0007669"/>
    <property type="project" value="InterPro"/>
</dbReference>
<dbReference type="CDD" id="cd00555">
    <property type="entry name" value="Maf"/>
    <property type="match status" value="1"/>
</dbReference>
<keyword evidence="2" id="KW-0378">Hydrolase</keyword>
<dbReference type="AlphaFoldDB" id="A0A6J6C0N8"/>
<dbReference type="InterPro" id="IPR029001">
    <property type="entry name" value="ITPase-like_fam"/>
</dbReference>
<dbReference type="InterPro" id="IPR003697">
    <property type="entry name" value="Maf-like"/>
</dbReference>
<name>A0A6J6C0N8_9ZZZZ</name>
<dbReference type="EMBL" id="CAEZST010000007">
    <property type="protein sequence ID" value="CAB4544952.1"/>
    <property type="molecule type" value="Genomic_DNA"/>
</dbReference>
<protein>
    <submittedName>
        <fullName evidence="3">Unannotated protein</fullName>
    </submittedName>
</protein>
<organism evidence="3">
    <name type="scientific">freshwater metagenome</name>
    <dbReference type="NCBI Taxonomy" id="449393"/>
    <lineage>
        <taxon>unclassified sequences</taxon>
        <taxon>metagenomes</taxon>
        <taxon>ecological metagenomes</taxon>
    </lineage>
</organism>
<dbReference type="PANTHER" id="PTHR43213:SF5">
    <property type="entry name" value="BIFUNCTIONAL DTTP_UTP PYROPHOSPHATASE_METHYLTRANSFERASE PROTEIN-RELATED"/>
    <property type="match status" value="1"/>
</dbReference>
<dbReference type="NCBIfam" id="TIGR00172">
    <property type="entry name" value="maf"/>
    <property type="match status" value="1"/>
</dbReference>
<dbReference type="Pfam" id="PF02545">
    <property type="entry name" value="Maf"/>
    <property type="match status" value="1"/>
</dbReference>
<dbReference type="PANTHER" id="PTHR43213">
    <property type="entry name" value="BIFUNCTIONAL DTTP/UTP PYROPHOSPHATASE/METHYLTRANSFERASE PROTEIN-RELATED"/>
    <property type="match status" value="1"/>
</dbReference>
<evidence type="ECO:0000313" key="3">
    <source>
        <dbReference type="EMBL" id="CAB4544952.1"/>
    </source>
</evidence>
<dbReference type="EMBL" id="CAEZTO010000014">
    <property type="protein sequence ID" value="CAB4573748.1"/>
    <property type="molecule type" value="Genomic_DNA"/>
</dbReference>
<evidence type="ECO:0000256" key="2">
    <source>
        <dbReference type="ARBA" id="ARBA00022801"/>
    </source>
</evidence>
<dbReference type="Gene3D" id="3.90.950.10">
    <property type="match status" value="1"/>
</dbReference>
<dbReference type="HAMAP" id="MF_00528">
    <property type="entry name" value="Maf"/>
    <property type="match status" value="1"/>
</dbReference>
<proteinExistence type="inferred from homology"/>
<evidence type="ECO:0000313" key="4">
    <source>
        <dbReference type="EMBL" id="CAB4573748.1"/>
    </source>
</evidence>
<gene>
    <name evidence="3" type="ORF">UFOPK1503_00544</name>
    <name evidence="4" type="ORF">UFOPK1693_00902</name>
</gene>
<accession>A0A6J6C0N8</accession>
<dbReference type="SUPFAM" id="SSF52972">
    <property type="entry name" value="ITPase-like"/>
    <property type="match status" value="1"/>
</dbReference>
<comment type="cofactor">
    <cofactor evidence="1">
        <name>a divalent metal cation</name>
        <dbReference type="ChEBI" id="CHEBI:60240"/>
    </cofactor>
</comment>